<name>A0A9P0L216_ACAOB</name>
<accession>A0A9P0L216</accession>
<sequence length="81" mass="9238">MEAKRTWQSMYKFPTEIGVIACTHIGIVKPNRHGDEYINRKGKPTLNVQSTCDASSQVLMPVSLDQCMVPEYGEIHRLHHN</sequence>
<dbReference type="AlphaFoldDB" id="A0A9P0L216"/>
<protein>
    <submittedName>
        <fullName evidence="1">Uncharacterized protein</fullName>
    </submittedName>
</protein>
<organism evidence="1 2">
    <name type="scientific">Acanthoscelides obtectus</name>
    <name type="common">Bean weevil</name>
    <name type="synonym">Bruchus obtectus</name>
    <dbReference type="NCBI Taxonomy" id="200917"/>
    <lineage>
        <taxon>Eukaryota</taxon>
        <taxon>Metazoa</taxon>
        <taxon>Ecdysozoa</taxon>
        <taxon>Arthropoda</taxon>
        <taxon>Hexapoda</taxon>
        <taxon>Insecta</taxon>
        <taxon>Pterygota</taxon>
        <taxon>Neoptera</taxon>
        <taxon>Endopterygota</taxon>
        <taxon>Coleoptera</taxon>
        <taxon>Polyphaga</taxon>
        <taxon>Cucujiformia</taxon>
        <taxon>Chrysomeloidea</taxon>
        <taxon>Chrysomelidae</taxon>
        <taxon>Bruchinae</taxon>
        <taxon>Bruchini</taxon>
        <taxon>Acanthoscelides</taxon>
    </lineage>
</organism>
<comment type="caution">
    <text evidence="1">The sequence shown here is derived from an EMBL/GenBank/DDBJ whole genome shotgun (WGS) entry which is preliminary data.</text>
</comment>
<dbReference type="EMBL" id="CAKOFQ010006922">
    <property type="protein sequence ID" value="CAH1982523.1"/>
    <property type="molecule type" value="Genomic_DNA"/>
</dbReference>
<keyword evidence="2" id="KW-1185">Reference proteome</keyword>
<gene>
    <name evidence="1" type="ORF">ACAOBT_LOCUS15056</name>
</gene>
<evidence type="ECO:0000313" key="1">
    <source>
        <dbReference type="EMBL" id="CAH1982523.1"/>
    </source>
</evidence>
<evidence type="ECO:0000313" key="2">
    <source>
        <dbReference type="Proteomes" id="UP001152888"/>
    </source>
</evidence>
<reference evidence="1" key="1">
    <citation type="submission" date="2022-03" db="EMBL/GenBank/DDBJ databases">
        <authorList>
            <person name="Sayadi A."/>
        </authorList>
    </citation>
    <scope>NUCLEOTIDE SEQUENCE</scope>
</reference>
<proteinExistence type="predicted"/>
<dbReference type="OrthoDB" id="445695at2759"/>
<dbReference type="Proteomes" id="UP001152888">
    <property type="component" value="Unassembled WGS sequence"/>
</dbReference>